<gene>
    <name evidence="2" type="ORF">LVIROSA_LOCUS12744</name>
</gene>
<name>A0AAU9MN24_9ASTR</name>
<dbReference type="EMBL" id="CAKMRJ010002223">
    <property type="protein sequence ID" value="CAH1425614.1"/>
    <property type="molecule type" value="Genomic_DNA"/>
</dbReference>
<evidence type="ECO:0000256" key="1">
    <source>
        <dbReference type="SAM" id="SignalP"/>
    </source>
</evidence>
<organism evidence="2 3">
    <name type="scientific">Lactuca virosa</name>
    <dbReference type="NCBI Taxonomy" id="75947"/>
    <lineage>
        <taxon>Eukaryota</taxon>
        <taxon>Viridiplantae</taxon>
        <taxon>Streptophyta</taxon>
        <taxon>Embryophyta</taxon>
        <taxon>Tracheophyta</taxon>
        <taxon>Spermatophyta</taxon>
        <taxon>Magnoliopsida</taxon>
        <taxon>eudicotyledons</taxon>
        <taxon>Gunneridae</taxon>
        <taxon>Pentapetalae</taxon>
        <taxon>asterids</taxon>
        <taxon>campanulids</taxon>
        <taxon>Asterales</taxon>
        <taxon>Asteraceae</taxon>
        <taxon>Cichorioideae</taxon>
        <taxon>Cichorieae</taxon>
        <taxon>Lactucinae</taxon>
        <taxon>Lactuca</taxon>
    </lineage>
</organism>
<feature type="chain" id="PRO_5043414994" description="Secreted protein" evidence="1">
    <location>
        <begin position="18"/>
        <end position="89"/>
    </location>
</feature>
<keyword evidence="3" id="KW-1185">Reference proteome</keyword>
<dbReference type="AlphaFoldDB" id="A0AAU9MN24"/>
<keyword evidence="1" id="KW-0732">Signal</keyword>
<feature type="signal peptide" evidence="1">
    <location>
        <begin position="1"/>
        <end position="17"/>
    </location>
</feature>
<dbReference type="Proteomes" id="UP001157418">
    <property type="component" value="Unassembled WGS sequence"/>
</dbReference>
<protein>
    <recommendedName>
        <fullName evidence="4">Secreted protein</fullName>
    </recommendedName>
</protein>
<evidence type="ECO:0008006" key="4">
    <source>
        <dbReference type="Google" id="ProtNLM"/>
    </source>
</evidence>
<reference evidence="2 3" key="1">
    <citation type="submission" date="2022-01" db="EMBL/GenBank/DDBJ databases">
        <authorList>
            <person name="Xiong W."/>
            <person name="Schranz E."/>
        </authorList>
    </citation>
    <scope>NUCLEOTIDE SEQUENCE [LARGE SCALE GENOMIC DNA]</scope>
</reference>
<accession>A0AAU9MN24</accession>
<comment type="caution">
    <text evidence="2">The sequence shown here is derived from an EMBL/GenBank/DDBJ whole genome shotgun (WGS) entry which is preliminary data.</text>
</comment>
<proteinExistence type="predicted"/>
<evidence type="ECO:0000313" key="3">
    <source>
        <dbReference type="Proteomes" id="UP001157418"/>
    </source>
</evidence>
<evidence type="ECO:0000313" key="2">
    <source>
        <dbReference type="EMBL" id="CAH1425614.1"/>
    </source>
</evidence>
<sequence>MGSKLVLPFLCPHLVLQISLSPSTQFVTVVTASGLIVDVTGPWREPDSTVVAEVGRFSVEVREFQGMSRGIGYEKMRKRHKQQQQQEYQ</sequence>